<organism evidence="2 3">
    <name type="scientific">Bifidobacterium catulorum</name>
    <dbReference type="NCBI Taxonomy" id="1630173"/>
    <lineage>
        <taxon>Bacteria</taxon>
        <taxon>Bacillati</taxon>
        <taxon>Actinomycetota</taxon>
        <taxon>Actinomycetes</taxon>
        <taxon>Bifidobacteriales</taxon>
        <taxon>Bifidobacteriaceae</taxon>
        <taxon>Bifidobacterium</taxon>
    </lineage>
</organism>
<keyword evidence="3" id="KW-1185">Reference proteome</keyword>
<dbReference type="InterPro" id="IPR003959">
    <property type="entry name" value="ATPase_AAA_core"/>
</dbReference>
<accession>A0A2U2MSR0</accession>
<evidence type="ECO:0000313" key="2">
    <source>
        <dbReference type="EMBL" id="PWG59891.1"/>
    </source>
</evidence>
<dbReference type="AlphaFoldDB" id="A0A2U2MSR0"/>
<dbReference type="RefSeq" id="WP_109137183.1">
    <property type="nucleotide sequence ID" value="NZ_QFFN01000010.1"/>
</dbReference>
<dbReference type="GO" id="GO:0016887">
    <property type="term" value="F:ATP hydrolysis activity"/>
    <property type="evidence" value="ECO:0007669"/>
    <property type="project" value="InterPro"/>
</dbReference>
<sequence>MHILKFAIDGLDLYHDQSVSMDLYAADRVAAQAVTVHRLNGIGAGICSQTVLGIAGLNASGKTTTLRALNFVLDIARGNPMDADHLVYGPLTALMNGPMNTRIIFAVNDNWYLLESVIRTARAKPGQGDGAPYESGITLHFTEERLWRHNGKPVQKKELADFHIFKKHCEEILTRGIGGDHELPAEAKRYIPAYASITSGLYAEQEDTTPVMNYIDSFRTPFSTPSVPPDIVHTFDRSIEKLSVDDDGKVHLKFVDDDHERIMGQFDAVQMLSAGTIRGSRIVNATVGVLREGGYFLVDEIENSLNKKLVETIMDLFASPVTNPRGAILVFTTHYPELLDHLDRKDSVYFAVRDENRRIQLVKYSEGLAKAAPKKARVESKKSEIFFSNLVKGTAPKAKDVAAMRQYIKSVTGASNAR</sequence>
<gene>
    <name evidence="2" type="ORF">DF200_04985</name>
</gene>
<dbReference type="EMBL" id="QFFN01000010">
    <property type="protein sequence ID" value="PWG59891.1"/>
    <property type="molecule type" value="Genomic_DNA"/>
</dbReference>
<evidence type="ECO:0000313" key="3">
    <source>
        <dbReference type="Proteomes" id="UP000245753"/>
    </source>
</evidence>
<comment type="caution">
    <text evidence="2">The sequence shown here is derived from an EMBL/GenBank/DDBJ whole genome shotgun (WGS) entry which is preliminary data.</text>
</comment>
<dbReference type="Proteomes" id="UP000245753">
    <property type="component" value="Unassembled WGS sequence"/>
</dbReference>
<protein>
    <recommendedName>
        <fullName evidence="1">ATPase AAA-type core domain-containing protein</fullName>
    </recommendedName>
</protein>
<dbReference type="SUPFAM" id="SSF52540">
    <property type="entry name" value="P-loop containing nucleoside triphosphate hydrolases"/>
    <property type="match status" value="1"/>
</dbReference>
<reference evidence="2 3" key="1">
    <citation type="journal article" date="2018" name="Int. J. Syst. Evol. Microbiol.">
        <title>Bifidobacterium catulorum sp. nov., a novel taxon from the faeces of the baby common marmoset (Callithrix jacchus).</title>
        <authorList>
            <person name="Modesto M."/>
            <person name="Michelini S."/>
            <person name="Oki K."/>
            <person name="Biavati B."/>
            <person name="Watanabe K."/>
            <person name="Mattarelli P."/>
        </authorList>
    </citation>
    <scope>NUCLEOTIDE SEQUENCE [LARGE SCALE GENOMIC DNA]</scope>
    <source>
        <strain evidence="2 3">MRM 8.19</strain>
    </source>
</reference>
<dbReference type="GO" id="GO:0005524">
    <property type="term" value="F:ATP binding"/>
    <property type="evidence" value="ECO:0007669"/>
    <property type="project" value="InterPro"/>
</dbReference>
<name>A0A2U2MSR0_9BIFI</name>
<dbReference type="Pfam" id="PF13304">
    <property type="entry name" value="AAA_21"/>
    <property type="match status" value="1"/>
</dbReference>
<dbReference type="OrthoDB" id="9809324at2"/>
<proteinExistence type="predicted"/>
<evidence type="ECO:0000259" key="1">
    <source>
        <dbReference type="Pfam" id="PF13304"/>
    </source>
</evidence>
<dbReference type="Gene3D" id="3.40.50.300">
    <property type="entry name" value="P-loop containing nucleotide triphosphate hydrolases"/>
    <property type="match status" value="1"/>
</dbReference>
<feature type="domain" description="ATPase AAA-type core" evidence="1">
    <location>
        <begin position="241"/>
        <end position="340"/>
    </location>
</feature>
<dbReference type="InterPro" id="IPR027417">
    <property type="entry name" value="P-loop_NTPase"/>
</dbReference>